<evidence type="ECO:0000259" key="6">
    <source>
        <dbReference type="SMART" id="SM00846"/>
    </source>
</evidence>
<dbReference type="InterPro" id="IPR020828">
    <property type="entry name" value="GlycerAld_3-P_DH_NAD(P)-bd"/>
</dbReference>
<keyword evidence="1" id="KW-0560">Oxidoreductase</keyword>
<dbReference type="PIRSF" id="PIRSF000149">
    <property type="entry name" value="GAP_DH"/>
    <property type="match status" value="1"/>
</dbReference>
<dbReference type="Proteomes" id="UP000032233">
    <property type="component" value="Unassembled WGS sequence"/>
</dbReference>
<keyword evidence="8" id="KW-1185">Reference proteome</keyword>
<feature type="site" description="Activates thiol group during catalysis" evidence="4">
    <location>
        <position position="186"/>
    </location>
</feature>
<dbReference type="InterPro" id="IPR020831">
    <property type="entry name" value="GlycerAld/Erythrose_P_DH"/>
</dbReference>
<evidence type="ECO:0000256" key="1">
    <source>
        <dbReference type="ARBA" id="ARBA00023002"/>
    </source>
</evidence>
<evidence type="ECO:0000256" key="2">
    <source>
        <dbReference type="PIRSR" id="PIRSR000149-1"/>
    </source>
</evidence>
<feature type="binding site" evidence="3">
    <location>
        <position position="325"/>
    </location>
    <ligand>
        <name>NAD(+)</name>
        <dbReference type="ChEBI" id="CHEBI:57540"/>
    </ligand>
</feature>
<sequence length="344" mass="37061">MIGIGLIGLGRVGRGLFREILCRGGYEVRAVSEVNPQNRETKETAANLAYLLAHDTTYGPCNQEISCTEGNILVNGAQLRLFLNQAPQDIDWAGLGVEVLIDATGDPGSVEKASSLAPEKVKKVLITRSVNKAQATLARGVNFDDYDPRNHHAISCSTCTANALAPTLKVLDQAYGVDQVSVTSVHPALSGDSLLDSPAGEFSAGRSGLGVRPVNSSVPRTTAQLLPELEGKIMAMTLRVPTLVVNALMVDVVLKDPPQSKAQVTEIFQTASQSELKDVLCLDQGFCGRPKVAGDFIQTTFSAVIDNNWLDLNGSFLRMLIWHDNEYAYCCRVVDTLEVITGKF</sequence>
<gene>
    <name evidence="7" type="ORF">X474_01850</name>
</gene>
<comment type="similarity">
    <text evidence="5">Belongs to the glyceraldehyde-3-phosphate dehydrogenase family.</text>
</comment>
<evidence type="ECO:0000313" key="7">
    <source>
        <dbReference type="EMBL" id="KIX15668.1"/>
    </source>
</evidence>
<dbReference type="Gene3D" id="3.40.50.720">
    <property type="entry name" value="NAD(P)-binding Rossmann-like Domain"/>
    <property type="match status" value="1"/>
</dbReference>
<dbReference type="RefSeq" id="WP_044346378.1">
    <property type="nucleotide sequence ID" value="NZ_AZAC01000002.1"/>
</dbReference>
<dbReference type="SMART" id="SM00846">
    <property type="entry name" value="Gp_dh_N"/>
    <property type="match status" value="1"/>
</dbReference>
<keyword evidence="3" id="KW-0547">Nucleotide-binding</keyword>
<dbReference type="SUPFAM" id="SSF55347">
    <property type="entry name" value="Glyceraldehyde-3-phosphate dehydrogenase-like, C-terminal domain"/>
    <property type="match status" value="1"/>
</dbReference>
<reference evidence="7 8" key="1">
    <citation type="submission" date="2013-11" db="EMBL/GenBank/DDBJ databases">
        <title>Metagenomic analysis of a methanogenic consortium involved in long chain n-alkane degradation.</title>
        <authorList>
            <person name="Davidova I.A."/>
            <person name="Callaghan A.V."/>
            <person name="Wawrik B."/>
            <person name="Pruitt S."/>
            <person name="Marks C."/>
            <person name="Duncan K.E."/>
            <person name="Suflita J.M."/>
        </authorList>
    </citation>
    <scope>NUCLEOTIDE SEQUENCE [LARGE SCALE GENOMIC DNA]</scope>
    <source>
        <strain evidence="7 8">SPR</strain>
    </source>
</reference>
<dbReference type="SUPFAM" id="SSF51735">
    <property type="entry name" value="NAD(P)-binding Rossmann-fold domains"/>
    <property type="match status" value="1"/>
</dbReference>
<proteinExistence type="inferred from homology"/>
<accession>A0A0D2HZH2</accession>
<dbReference type="InParanoid" id="A0A0D2HZH2"/>
<dbReference type="STRING" id="1429043.X474_01850"/>
<dbReference type="OrthoDB" id="5572489at2"/>
<feature type="active site" description="Nucleophile" evidence="2">
    <location>
        <position position="159"/>
    </location>
</feature>
<dbReference type="Pfam" id="PF00044">
    <property type="entry name" value="Gp_dh_N"/>
    <property type="match status" value="1"/>
</dbReference>
<dbReference type="PANTHER" id="PTHR43148">
    <property type="entry name" value="GLYCERALDEHYDE-3-PHOSPHATE DEHYDROGENASE 2"/>
    <property type="match status" value="1"/>
</dbReference>
<dbReference type="InterPro" id="IPR020829">
    <property type="entry name" value="GlycerAld_3-P_DH_cat"/>
</dbReference>
<evidence type="ECO:0000256" key="5">
    <source>
        <dbReference type="RuleBase" id="RU000397"/>
    </source>
</evidence>
<dbReference type="Pfam" id="PF02800">
    <property type="entry name" value="Gp_dh_C"/>
    <property type="match status" value="1"/>
</dbReference>
<organism evidence="7 8">
    <name type="scientific">Dethiosulfatarculus sandiegensis</name>
    <dbReference type="NCBI Taxonomy" id="1429043"/>
    <lineage>
        <taxon>Bacteria</taxon>
        <taxon>Pseudomonadati</taxon>
        <taxon>Thermodesulfobacteriota</taxon>
        <taxon>Desulfarculia</taxon>
        <taxon>Desulfarculales</taxon>
        <taxon>Desulfarculaceae</taxon>
        <taxon>Dethiosulfatarculus</taxon>
    </lineage>
</organism>
<dbReference type="PRINTS" id="PR00078">
    <property type="entry name" value="G3PDHDRGNASE"/>
</dbReference>
<dbReference type="GO" id="GO:0016620">
    <property type="term" value="F:oxidoreductase activity, acting on the aldehyde or oxo group of donors, NAD or NADP as acceptor"/>
    <property type="evidence" value="ECO:0007669"/>
    <property type="project" value="InterPro"/>
</dbReference>
<dbReference type="GO" id="GO:0051287">
    <property type="term" value="F:NAD binding"/>
    <property type="evidence" value="ECO:0007669"/>
    <property type="project" value="InterPro"/>
</dbReference>
<evidence type="ECO:0000256" key="4">
    <source>
        <dbReference type="PIRSR" id="PIRSR000149-4"/>
    </source>
</evidence>
<evidence type="ECO:0000313" key="8">
    <source>
        <dbReference type="Proteomes" id="UP000032233"/>
    </source>
</evidence>
<dbReference type="EMBL" id="AZAC01000002">
    <property type="protein sequence ID" value="KIX15668.1"/>
    <property type="molecule type" value="Genomic_DNA"/>
</dbReference>
<evidence type="ECO:0000256" key="3">
    <source>
        <dbReference type="PIRSR" id="PIRSR000149-3"/>
    </source>
</evidence>
<feature type="domain" description="Glyceraldehyde 3-phosphate dehydrogenase NAD(P) binding" evidence="6">
    <location>
        <begin position="2"/>
        <end position="159"/>
    </location>
</feature>
<dbReference type="AlphaFoldDB" id="A0A0D2HZH2"/>
<protein>
    <recommendedName>
        <fullName evidence="6">Glyceraldehyde 3-phosphate dehydrogenase NAD(P) binding domain-containing protein</fullName>
    </recommendedName>
</protein>
<keyword evidence="3" id="KW-0520">NAD</keyword>
<dbReference type="Gene3D" id="3.30.360.10">
    <property type="entry name" value="Dihydrodipicolinate Reductase, domain 2"/>
    <property type="match status" value="1"/>
</dbReference>
<comment type="caution">
    <text evidence="7">The sequence shown here is derived from an EMBL/GenBank/DDBJ whole genome shotgun (WGS) entry which is preliminary data.</text>
</comment>
<name>A0A0D2HZH2_9BACT</name>
<dbReference type="InterPro" id="IPR036291">
    <property type="entry name" value="NAD(P)-bd_dom_sf"/>
</dbReference>
<feature type="binding site" evidence="3">
    <location>
        <position position="127"/>
    </location>
    <ligand>
        <name>NAD(+)</name>
        <dbReference type="ChEBI" id="CHEBI:57540"/>
    </ligand>
</feature>